<evidence type="ECO:0000313" key="1">
    <source>
        <dbReference type="EMBL" id="MDT0612103.1"/>
    </source>
</evidence>
<dbReference type="EMBL" id="JAVRFH010000016">
    <property type="protein sequence ID" value="MDT0612103.1"/>
    <property type="molecule type" value="Genomic_DNA"/>
</dbReference>
<dbReference type="RefSeq" id="WP_311573594.1">
    <property type="nucleotide sequence ID" value="NZ_JAVRFH010000016.1"/>
</dbReference>
<gene>
    <name evidence="1" type="ORF">RM812_18010</name>
</gene>
<evidence type="ECO:0000313" key="2">
    <source>
        <dbReference type="Proteomes" id="UP001180724"/>
    </source>
</evidence>
<dbReference type="Proteomes" id="UP001180724">
    <property type="component" value="Unassembled WGS sequence"/>
</dbReference>
<keyword evidence="2" id="KW-1185">Reference proteome</keyword>
<comment type="caution">
    <text evidence="1">The sequence shown here is derived from an EMBL/GenBank/DDBJ whole genome shotgun (WGS) entry which is preliminary data.</text>
</comment>
<proteinExistence type="predicted"/>
<sequence length="120" mass="12956">MVTRDPKNLDETRRLAARINKLGAFDVIGHNAGEYGVSNTEKLNVNALRVNAVAPGWVPTKMGFVNGPYTPDDLRAGYQTRIGLAESLRAEDPASSSSTANRRATSTLRWGCVALKATQP</sequence>
<name>A0ABU3AST0_9ACTN</name>
<dbReference type="InterPro" id="IPR036291">
    <property type="entry name" value="NAD(P)-bd_dom_sf"/>
</dbReference>
<dbReference type="SUPFAM" id="SSF51735">
    <property type="entry name" value="NAD(P)-binding Rossmann-fold domains"/>
    <property type="match status" value="1"/>
</dbReference>
<reference evidence="1" key="1">
    <citation type="submission" date="2024-05" db="EMBL/GenBank/DDBJ databases">
        <title>30 novel species of actinomycetes from the DSMZ collection.</title>
        <authorList>
            <person name="Nouioui I."/>
        </authorList>
    </citation>
    <scope>NUCLEOTIDE SEQUENCE</scope>
    <source>
        <strain evidence="1">DSM 40712</strain>
    </source>
</reference>
<organism evidence="1 2">
    <name type="scientific">Streptomyces lancefieldiae</name>
    <dbReference type="NCBI Taxonomy" id="3075520"/>
    <lineage>
        <taxon>Bacteria</taxon>
        <taxon>Bacillati</taxon>
        <taxon>Actinomycetota</taxon>
        <taxon>Actinomycetes</taxon>
        <taxon>Kitasatosporales</taxon>
        <taxon>Streptomycetaceae</taxon>
        <taxon>Streptomyces</taxon>
    </lineage>
</organism>
<accession>A0ABU3AST0</accession>
<protein>
    <submittedName>
        <fullName evidence="1">Uncharacterized protein</fullName>
    </submittedName>
</protein>